<dbReference type="AlphaFoldDB" id="A0A1M7FU81"/>
<gene>
    <name evidence="2" type="ORF">SAMN05444159_7606</name>
</gene>
<name>A0A1M7FU81_9BRAD</name>
<dbReference type="GO" id="GO:0032259">
    <property type="term" value="P:methylation"/>
    <property type="evidence" value="ECO:0007669"/>
    <property type="project" value="UniProtKB-KW"/>
</dbReference>
<dbReference type="SUPFAM" id="SSF53335">
    <property type="entry name" value="S-adenosyl-L-methionine-dependent methyltransferases"/>
    <property type="match status" value="1"/>
</dbReference>
<dbReference type="RefSeq" id="WP_154071646.1">
    <property type="nucleotide sequence ID" value="NZ_LT670844.1"/>
</dbReference>
<dbReference type="EMBL" id="LT670844">
    <property type="protein sequence ID" value="SHM07621.1"/>
    <property type="molecule type" value="Genomic_DNA"/>
</dbReference>
<keyword evidence="2" id="KW-0489">Methyltransferase</keyword>
<keyword evidence="2" id="KW-0808">Transferase</keyword>
<dbReference type="GO" id="GO:0008757">
    <property type="term" value="F:S-adenosylmethionine-dependent methyltransferase activity"/>
    <property type="evidence" value="ECO:0007669"/>
    <property type="project" value="InterPro"/>
</dbReference>
<feature type="domain" description="Methyltransferase type 11" evidence="1">
    <location>
        <begin position="180"/>
        <end position="217"/>
    </location>
</feature>
<sequence length="315" mass="34307">MTIKPRSLVIGAATYIPGLRNFTGRRTGGTVSARYCYSVWLRHLCMLHWHGLPTTFETVAELGPGDSLGTGLAALLSGTGQYVALDVVRYADSARNLQILEELVALFRNREPIPDQVEFPLVQPPLSSYAFPAFLTAARLEAALGPGRLDLIRAAVASPGTSLRDGKAVCYNAPWTAEMIGDAAADLVFSQGVLQFVRDLPRAYTEMVGWLKQGGIMSHEIAFQSIGITAEWNGHWSCSDTLWKLAVGRRRHATNREPHSTHIGLLEKAGCQVVTDERSVRRSGISGAKLAPRFRHLTDDDLTTSSALIQAVKLA</sequence>
<protein>
    <submittedName>
        <fullName evidence="2">Methyltransferase domain-containing protein</fullName>
    </submittedName>
</protein>
<dbReference type="InterPro" id="IPR029063">
    <property type="entry name" value="SAM-dependent_MTases_sf"/>
</dbReference>
<evidence type="ECO:0000313" key="3">
    <source>
        <dbReference type="Proteomes" id="UP000189935"/>
    </source>
</evidence>
<reference evidence="2 3" key="1">
    <citation type="submission" date="2016-11" db="EMBL/GenBank/DDBJ databases">
        <authorList>
            <person name="Jaros S."/>
            <person name="Januszkiewicz K."/>
            <person name="Wedrychowicz H."/>
        </authorList>
    </citation>
    <scope>NUCLEOTIDE SEQUENCE [LARGE SCALE GENOMIC DNA]</scope>
    <source>
        <strain evidence="2 3">GAS499</strain>
    </source>
</reference>
<proteinExistence type="predicted"/>
<organism evidence="2 3">
    <name type="scientific">Bradyrhizobium lablabi</name>
    <dbReference type="NCBI Taxonomy" id="722472"/>
    <lineage>
        <taxon>Bacteria</taxon>
        <taxon>Pseudomonadati</taxon>
        <taxon>Pseudomonadota</taxon>
        <taxon>Alphaproteobacteria</taxon>
        <taxon>Hyphomicrobiales</taxon>
        <taxon>Nitrobacteraceae</taxon>
        <taxon>Bradyrhizobium</taxon>
    </lineage>
</organism>
<accession>A0A1M7FU81</accession>
<evidence type="ECO:0000259" key="1">
    <source>
        <dbReference type="Pfam" id="PF08241"/>
    </source>
</evidence>
<dbReference type="OrthoDB" id="7261154at2"/>
<evidence type="ECO:0000313" key="2">
    <source>
        <dbReference type="EMBL" id="SHM07621.1"/>
    </source>
</evidence>
<dbReference type="Gene3D" id="3.40.50.150">
    <property type="entry name" value="Vaccinia Virus protein VP39"/>
    <property type="match status" value="1"/>
</dbReference>
<dbReference type="Proteomes" id="UP000189935">
    <property type="component" value="Chromosome I"/>
</dbReference>
<dbReference type="InterPro" id="IPR013216">
    <property type="entry name" value="Methyltransf_11"/>
</dbReference>
<dbReference type="Pfam" id="PF08241">
    <property type="entry name" value="Methyltransf_11"/>
    <property type="match status" value="1"/>
</dbReference>